<protein>
    <submittedName>
        <fullName evidence="1">Uncharacterized protein</fullName>
    </submittedName>
</protein>
<comment type="caution">
    <text evidence="1">The sequence shown here is derived from an EMBL/GenBank/DDBJ whole genome shotgun (WGS) entry which is preliminary data.</text>
</comment>
<keyword evidence="2" id="KW-1185">Reference proteome</keyword>
<proteinExistence type="predicted"/>
<organism evidence="1 2">
    <name type="scientific">Araneus ventricosus</name>
    <name type="common">Orbweaver spider</name>
    <name type="synonym">Epeira ventricosa</name>
    <dbReference type="NCBI Taxonomy" id="182803"/>
    <lineage>
        <taxon>Eukaryota</taxon>
        <taxon>Metazoa</taxon>
        <taxon>Ecdysozoa</taxon>
        <taxon>Arthropoda</taxon>
        <taxon>Chelicerata</taxon>
        <taxon>Arachnida</taxon>
        <taxon>Araneae</taxon>
        <taxon>Araneomorphae</taxon>
        <taxon>Entelegynae</taxon>
        <taxon>Araneoidea</taxon>
        <taxon>Araneidae</taxon>
        <taxon>Araneus</taxon>
    </lineage>
</organism>
<name>A0A4Y2WV57_ARAVE</name>
<dbReference type="AlphaFoldDB" id="A0A4Y2WV57"/>
<evidence type="ECO:0000313" key="2">
    <source>
        <dbReference type="Proteomes" id="UP000499080"/>
    </source>
</evidence>
<dbReference type="EMBL" id="BGPR01066945">
    <property type="protein sequence ID" value="GBO41335.1"/>
    <property type="molecule type" value="Genomic_DNA"/>
</dbReference>
<reference evidence="1 2" key="1">
    <citation type="journal article" date="2019" name="Sci. Rep.">
        <title>Orb-weaving spider Araneus ventricosus genome elucidates the spidroin gene catalogue.</title>
        <authorList>
            <person name="Kono N."/>
            <person name="Nakamura H."/>
            <person name="Ohtoshi R."/>
            <person name="Moran D.A.P."/>
            <person name="Shinohara A."/>
            <person name="Yoshida Y."/>
            <person name="Fujiwara M."/>
            <person name="Mori M."/>
            <person name="Tomita M."/>
            <person name="Arakawa K."/>
        </authorList>
    </citation>
    <scope>NUCLEOTIDE SEQUENCE [LARGE SCALE GENOMIC DNA]</scope>
</reference>
<accession>A0A4Y2WV57</accession>
<sequence length="151" mass="17202">MVHMWTIPFQLEKQTPCKEDLTDDPPNDVHMITAFPGLFNYGSQLPMRTSPKHNIATISLCERCTRWGATVSPVDAYLLNDHRRDGMKNPGFIRPGILSTHRWCSLEMFPGLFCSASCAARLFNRGNRVGRLPKSHIQQYHIELCVRNTCA</sequence>
<gene>
    <name evidence="1" type="ORF">AVEN_106832_1</name>
</gene>
<dbReference type="Proteomes" id="UP000499080">
    <property type="component" value="Unassembled WGS sequence"/>
</dbReference>
<evidence type="ECO:0000313" key="1">
    <source>
        <dbReference type="EMBL" id="GBO41335.1"/>
    </source>
</evidence>